<feature type="transmembrane region" description="Helical" evidence="5">
    <location>
        <begin position="273"/>
        <end position="295"/>
    </location>
</feature>
<accession>A0A5J6N4H9</accession>
<evidence type="ECO:0000256" key="5">
    <source>
        <dbReference type="SAM" id="Phobius"/>
    </source>
</evidence>
<feature type="transmembrane region" description="Helical" evidence="5">
    <location>
        <begin position="376"/>
        <end position="395"/>
    </location>
</feature>
<comment type="subcellular location">
    <subcellularLocation>
        <location evidence="1">Membrane</location>
        <topology evidence="1">Multi-pass membrane protein</topology>
    </subcellularLocation>
</comment>
<keyword evidence="4 5" id="KW-0472">Membrane</keyword>
<feature type="transmembrane region" description="Helical" evidence="5">
    <location>
        <begin position="120"/>
        <end position="144"/>
    </location>
</feature>
<dbReference type="RefSeq" id="WP_225308879.1">
    <property type="nucleotide sequence ID" value="NZ_CP042582.1"/>
</dbReference>
<evidence type="ECO:0000256" key="1">
    <source>
        <dbReference type="ARBA" id="ARBA00004141"/>
    </source>
</evidence>
<dbReference type="Pfam" id="PF13520">
    <property type="entry name" value="AA_permease_2"/>
    <property type="match status" value="1"/>
</dbReference>
<dbReference type="GO" id="GO:0016020">
    <property type="term" value="C:membrane"/>
    <property type="evidence" value="ECO:0007669"/>
    <property type="project" value="UniProtKB-SubCell"/>
</dbReference>
<evidence type="ECO:0000313" key="7">
    <source>
        <dbReference type="Proteomes" id="UP000325797"/>
    </source>
</evidence>
<dbReference type="KEGG" id="hadh:FRZ61_36420"/>
<name>A0A5J6N4H9_9PROT</name>
<protein>
    <submittedName>
        <fullName evidence="6">Amino acid transporter</fullName>
    </submittedName>
</protein>
<feature type="transmembrane region" description="Helical" evidence="5">
    <location>
        <begin position="182"/>
        <end position="206"/>
    </location>
</feature>
<dbReference type="Gene3D" id="1.20.1740.10">
    <property type="entry name" value="Amino acid/polyamine transporter I"/>
    <property type="match status" value="1"/>
</dbReference>
<organism evidence="6 7">
    <name type="scientific">Hypericibacter adhaerens</name>
    <dbReference type="NCBI Taxonomy" id="2602016"/>
    <lineage>
        <taxon>Bacteria</taxon>
        <taxon>Pseudomonadati</taxon>
        <taxon>Pseudomonadota</taxon>
        <taxon>Alphaproteobacteria</taxon>
        <taxon>Rhodospirillales</taxon>
        <taxon>Dongiaceae</taxon>
        <taxon>Hypericibacter</taxon>
    </lineage>
</organism>
<keyword evidence="2 5" id="KW-0812">Transmembrane</keyword>
<proteinExistence type="predicted"/>
<feature type="transmembrane region" description="Helical" evidence="5">
    <location>
        <begin position="324"/>
        <end position="355"/>
    </location>
</feature>
<evidence type="ECO:0000313" key="6">
    <source>
        <dbReference type="EMBL" id="QEX23703.1"/>
    </source>
</evidence>
<keyword evidence="3 5" id="KW-1133">Transmembrane helix</keyword>
<sequence length="668" mass="72236">MVARQGWPASMFGRAYFKRLKRLVIGAPRNPLATQHREGMLLVAFLAWVGLGADGLSSANYGPEESFLALAGYNHLALYLAVATALTVFIICLGYIQVIELFPQGGGGYRIASVLLGPKAGLVSGSALIVNFMLTIAISIASGVDALFSLLPVAWQPWKLPVEIVITLALLIANLRGIKEVVLVLMPIFLGFLISHGGLIVIGMTLHADRLPTLIPDTISESSNLIGAIGLPAMLAIVLQAFALGGGTYTGIEAVSNNVHMLKEPRVRSARWTMAYMATSLAFTAGGLIILYLLWSVVPEHGRTLNAATFRLILEQLLGADSPILPVVMLMTLAFAAGLLFVAANTGFLGGPAVLANMAADRWVPHQFSQFSNRLVTQNGVMMMGLSAVGVLILTGGQVSIIVVLYSINVFISFTLSFAGLLVHWLVELRHGRPRIGRLLLAILGTIVTGGILGVTLYTKFTQGAWMTVLITGLVIGLCLMIRQYYEDHRRQMAKVDALFAATAPGGPVDNPPPLDPKKPTAVFLIGANTGAGMHTLLTARKLFGDRFKNYIFLRVGEIDSASFRSDDAVKQLEQEVKASLDQFVNYCQRRGMAAAGYYRLGADVMAELTQLADKVLADYPDCVFLASKLLFQRENLVTRLLHNQTALAMQRELHMRGIPMLILPMKV</sequence>
<feature type="transmembrane region" description="Helical" evidence="5">
    <location>
        <begin position="156"/>
        <end position="175"/>
    </location>
</feature>
<feature type="transmembrane region" description="Helical" evidence="5">
    <location>
        <begin position="465"/>
        <end position="486"/>
    </location>
</feature>
<dbReference type="InterPro" id="IPR002293">
    <property type="entry name" value="AA/rel_permease1"/>
</dbReference>
<dbReference type="PANTHER" id="PTHR47704:SF1">
    <property type="entry name" value="POTASSIUM TRANSPORTER KIMA"/>
    <property type="match status" value="1"/>
</dbReference>
<dbReference type="Proteomes" id="UP000325797">
    <property type="component" value="Chromosome"/>
</dbReference>
<feature type="transmembrane region" description="Helical" evidence="5">
    <location>
        <begin position="401"/>
        <end position="427"/>
    </location>
</feature>
<dbReference type="GO" id="GO:0022857">
    <property type="term" value="F:transmembrane transporter activity"/>
    <property type="evidence" value="ECO:0007669"/>
    <property type="project" value="InterPro"/>
</dbReference>
<dbReference type="InterPro" id="IPR053153">
    <property type="entry name" value="APC_K+_Transporter"/>
</dbReference>
<dbReference type="PANTHER" id="PTHR47704">
    <property type="entry name" value="POTASSIUM TRANSPORTER KIMA"/>
    <property type="match status" value="1"/>
</dbReference>
<dbReference type="AlphaFoldDB" id="A0A5J6N4H9"/>
<evidence type="ECO:0000256" key="3">
    <source>
        <dbReference type="ARBA" id="ARBA00022989"/>
    </source>
</evidence>
<evidence type="ECO:0000256" key="4">
    <source>
        <dbReference type="ARBA" id="ARBA00023136"/>
    </source>
</evidence>
<feature type="transmembrane region" description="Helical" evidence="5">
    <location>
        <begin position="226"/>
        <end position="252"/>
    </location>
</feature>
<feature type="transmembrane region" description="Helical" evidence="5">
    <location>
        <begin position="439"/>
        <end position="459"/>
    </location>
</feature>
<feature type="transmembrane region" description="Helical" evidence="5">
    <location>
        <begin position="75"/>
        <end position="99"/>
    </location>
</feature>
<evidence type="ECO:0000256" key="2">
    <source>
        <dbReference type="ARBA" id="ARBA00022692"/>
    </source>
</evidence>
<dbReference type="EMBL" id="CP042582">
    <property type="protein sequence ID" value="QEX23703.1"/>
    <property type="molecule type" value="Genomic_DNA"/>
</dbReference>
<gene>
    <name evidence="6" type="ORF">FRZ61_36420</name>
</gene>
<keyword evidence="7" id="KW-1185">Reference proteome</keyword>
<reference evidence="6 7" key="1">
    <citation type="submission" date="2019-08" db="EMBL/GenBank/DDBJ databases">
        <title>Hyperibacter terrae gen. nov., sp. nov. and Hyperibacter viscosus sp. nov., two new members in the family Rhodospirillaceae isolated from the rhizosphere of Hypericum perforatum.</title>
        <authorList>
            <person name="Noviana Z."/>
        </authorList>
    </citation>
    <scope>NUCLEOTIDE SEQUENCE [LARGE SCALE GENOMIC DNA]</scope>
    <source>
        <strain evidence="6 7">R5959</strain>
    </source>
</reference>